<accession>A0A1J5NHN2</accession>
<sequence length="107" mass="11808">MSTTSFLNLGSLLLGLIAWIVPILAIKHPGKYAVKNCFRFIIVSFSACVASLCLQLFEINHRVQIQDWSALMDTIGTLIWVAVILAVITLILNIMALGICCEKETKT</sequence>
<evidence type="ECO:0008006" key="4">
    <source>
        <dbReference type="Google" id="ProtNLM"/>
    </source>
</evidence>
<dbReference type="Proteomes" id="UP000182811">
    <property type="component" value="Unassembled WGS sequence"/>
</dbReference>
<proteinExistence type="predicted"/>
<evidence type="ECO:0000256" key="1">
    <source>
        <dbReference type="SAM" id="Phobius"/>
    </source>
</evidence>
<evidence type="ECO:0000313" key="2">
    <source>
        <dbReference type="EMBL" id="OIQ58354.1"/>
    </source>
</evidence>
<protein>
    <recommendedName>
        <fullName evidence="4">Cytochrome c oxidase subunit 4</fullName>
    </recommendedName>
</protein>
<organism evidence="2 3">
    <name type="scientific">Neomoorella thermoacetica</name>
    <name type="common">Clostridium thermoaceticum</name>
    <dbReference type="NCBI Taxonomy" id="1525"/>
    <lineage>
        <taxon>Bacteria</taxon>
        <taxon>Bacillati</taxon>
        <taxon>Bacillota</taxon>
        <taxon>Clostridia</taxon>
        <taxon>Neomoorellales</taxon>
        <taxon>Neomoorellaceae</taxon>
        <taxon>Neomoorella</taxon>
    </lineage>
</organism>
<feature type="transmembrane region" description="Helical" evidence="1">
    <location>
        <begin position="38"/>
        <end position="57"/>
    </location>
</feature>
<evidence type="ECO:0000313" key="3">
    <source>
        <dbReference type="Proteomes" id="UP000182811"/>
    </source>
</evidence>
<feature type="transmembrane region" description="Helical" evidence="1">
    <location>
        <begin position="6"/>
        <end position="26"/>
    </location>
</feature>
<name>A0A1J5NHN2_NEOTH</name>
<dbReference type="OrthoDB" id="1758157at2"/>
<comment type="caution">
    <text evidence="2">The sequence shown here is derived from an EMBL/GenBank/DDBJ whole genome shotgun (WGS) entry which is preliminary data.</text>
</comment>
<feature type="transmembrane region" description="Helical" evidence="1">
    <location>
        <begin position="77"/>
        <end position="101"/>
    </location>
</feature>
<gene>
    <name evidence="2" type="ORF">MOTE_20170</name>
</gene>
<reference evidence="2 3" key="1">
    <citation type="submission" date="2016-08" db="EMBL/GenBank/DDBJ databases">
        <title>Genome-based comparison of Moorella thermoacetic strains.</title>
        <authorList>
            <person name="Poehlein A."/>
            <person name="Bengelsdorf F.R."/>
            <person name="Esser C."/>
            <person name="Duerre P."/>
            <person name="Daniel R."/>
        </authorList>
    </citation>
    <scope>NUCLEOTIDE SEQUENCE [LARGE SCALE GENOMIC DNA]</scope>
    <source>
        <strain evidence="2 3">DSM 21394</strain>
    </source>
</reference>
<keyword evidence="1" id="KW-1133">Transmembrane helix</keyword>
<dbReference type="AlphaFoldDB" id="A0A1J5NHN2"/>
<keyword evidence="1" id="KW-0472">Membrane</keyword>
<keyword evidence="1" id="KW-0812">Transmembrane</keyword>
<dbReference type="EMBL" id="MDDC01000016">
    <property type="protein sequence ID" value="OIQ58354.1"/>
    <property type="molecule type" value="Genomic_DNA"/>
</dbReference>